<dbReference type="Pfam" id="PF07589">
    <property type="entry name" value="PEP-CTERM"/>
    <property type="match status" value="1"/>
</dbReference>
<feature type="signal peptide" evidence="1">
    <location>
        <begin position="1"/>
        <end position="21"/>
    </location>
</feature>
<dbReference type="KEGG" id="mmec:FIU01_04175"/>
<evidence type="ECO:0000259" key="2">
    <source>
        <dbReference type="Pfam" id="PF07589"/>
    </source>
</evidence>
<dbReference type="Proteomes" id="UP000311008">
    <property type="component" value="Chromosome"/>
</dbReference>
<proteinExistence type="predicted"/>
<evidence type="ECO:0000256" key="1">
    <source>
        <dbReference type="SAM" id="SignalP"/>
    </source>
</evidence>
<feature type="chain" id="PRO_5023085467" evidence="1">
    <location>
        <begin position="22"/>
        <end position="294"/>
    </location>
</feature>
<dbReference type="EMBL" id="CP040946">
    <property type="protein sequence ID" value="QDC43795.1"/>
    <property type="molecule type" value="Genomic_DNA"/>
</dbReference>
<organism evidence="3 4">
    <name type="scientific">Methylophilus medardicus</name>
    <dbReference type="NCBI Taxonomy" id="2588534"/>
    <lineage>
        <taxon>Bacteria</taxon>
        <taxon>Pseudomonadati</taxon>
        <taxon>Pseudomonadota</taxon>
        <taxon>Betaproteobacteria</taxon>
        <taxon>Nitrosomonadales</taxon>
        <taxon>Methylophilaceae</taxon>
        <taxon>Methylophilus</taxon>
    </lineage>
</organism>
<dbReference type="NCBIfam" id="TIGR02595">
    <property type="entry name" value="PEP_CTERM"/>
    <property type="match status" value="1"/>
</dbReference>
<sequence>MKLKSLVLATVLAVSASAAYAGNYVTLGTGDGSVLTPGNGGLRNGTQNPNADIYRIELLSATYVAGYDTSNSFGNIVADTINYQTFNRVGSNNVATGTGTLTLLDWKVHTGVDLAPGTAQADIFDFVYRDSADNSLVFATRYLNRQDNSQEANYLYRYNYTNTPGYQPGVAWMFSSDNDLRMYQAALTDDFSFNNSVPYVDGVVRQKGDFSVSEGNPWSGLFLVKTDAQYYFYSENIKAIGFSQAGEEGQAVVNGWIGGYVASVVPVPEPESYALMMLGLGVIGTMVRRQKKQA</sequence>
<dbReference type="RefSeq" id="WP_140003143.1">
    <property type="nucleotide sequence ID" value="NZ_CP040946.1"/>
</dbReference>
<feature type="domain" description="Ice-binding protein C-terminal" evidence="2">
    <location>
        <begin position="266"/>
        <end position="289"/>
    </location>
</feature>
<gene>
    <name evidence="3" type="ORF">FIU01_04175</name>
</gene>
<keyword evidence="4" id="KW-1185">Reference proteome</keyword>
<dbReference type="InterPro" id="IPR013424">
    <property type="entry name" value="Ice-binding_C"/>
</dbReference>
<name>A0A5B8CSF4_9PROT</name>
<dbReference type="OrthoDB" id="8538324at2"/>
<evidence type="ECO:0000313" key="3">
    <source>
        <dbReference type="EMBL" id="QDC43795.1"/>
    </source>
</evidence>
<protein>
    <submittedName>
        <fullName evidence="3">PEP-CTERM sorting domain-containing protein</fullName>
    </submittedName>
</protein>
<dbReference type="AlphaFoldDB" id="A0A5B8CSF4"/>
<reference evidence="4" key="1">
    <citation type="journal article" date="2019" name="ISME J.">
        <title>Evolution in action: habitat transition from sediment to the pelagial leads to genome streamlining in Methylophilaceae.</title>
        <authorList>
            <person name="Salcher M."/>
            <person name="Schaefle D."/>
            <person name="Kaspar M."/>
            <person name="Neuenschwander S.M."/>
            <person name="Ghai R."/>
        </authorList>
    </citation>
    <scope>NUCLEOTIDE SEQUENCE [LARGE SCALE GENOMIC DNA]</scope>
    <source>
        <strain evidence="4">MMS-M-51</strain>
    </source>
</reference>
<evidence type="ECO:0000313" key="4">
    <source>
        <dbReference type="Proteomes" id="UP000311008"/>
    </source>
</evidence>
<keyword evidence="1" id="KW-0732">Signal</keyword>
<accession>A0A5B8CSF4</accession>